<comment type="pathway">
    <text evidence="2">Aromatic compound metabolism; beta-ketoadipate pathway; acetyl-CoA and succinyl-CoA from 3-oxoadipate: step 2/2.</text>
</comment>
<evidence type="ECO:0000256" key="6">
    <source>
        <dbReference type="ARBA" id="ARBA00022679"/>
    </source>
</evidence>
<sequence>MRDAYICDYIRTPIGRFGGALAPVRADDLGAIPLRALMARNTGVDWEAVEDVIFGCANQAGEDNRNVARMSALLAGLPVGVPGTTINRLCGSGMDAIITAARAIKAGEADLLIAGGVESMSRAPFVMPKAEAAFSRANSVYDTTIGWRFVNKLMREAHGVDSMPETAENVADDFGVNRADQDAFALRSQERAAAAMEEGRLATEITPVTIPQRKGEPIVVDTDEHPRAGTTLEALAKLRPIVRPDGTVTAGNASGVNDGAAALIIASEEAVRKHGLTPLVKISGGAAAGVPPRIMGFGPAPASKKLMARLGLTQDAFDVIELNEAFASQGLATLRDLGISDDDPRVNPNGGAIALGHPLGMSGARITGTAALELVRRKGQRALATMCIGVGQGIAVALEAV</sequence>
<evidence type="ECO:0000256" key="7">
    <source>
        <dbReference type="ARBA" id="ARBA00022752"/>
    </source>
</evidence>
<dbReference type="EMBL" id="AUND01000001">
    <property type="protein sequence ID" value="KEO56186.1"/>
    <property type="molecule type" value="Genomic_DNA"/>
</dbReference>
<keyword evidence="6 14" id="KW-0808">Transferase</keyword>
<evidence type="ECO:0000256" key="9">
    <source>
        <dbReference type="ARBA" id="ARBA00023315"/>
    </source>
</evidence>
<dbReference type="PROSITE" id="PS00099">
    <property type="entry name" value="THIOLASE_3"/>
    <property type="match status" value="1"/>
</dbReference>
<feature type="domain" description="Thiolase N-terminal" evidence="15">
    <location>
        <begin position="5"/>
        <end position="269"/>
    </location>
</feature>
<evidence type="ECO:0000256" key="5">
    <source>
        <dbReference type="ARBA" id="ARBA00016181"/>
    </source>
</evidence>
<keyword evidence="8" id="KW-0058">Aromatic hydrocarbons catabolism</keyword>
<dbReference type="RefSeq" id="WP_038072512.1">
    <property type="nucleotide sequence ID" value="NZ_AUND01000001.1"/>
</dbReference>
<evidence type="ECO:0000313" key="18">
    <source>
        <dbReference type="Proteomes" id="UP000027432"/>
    </source>
</evidence>
<dbReference type="InterPro" id="IPR020610">
    <property type="entry name" value="Thiolase_AS"/>
</dbReference>
<dbReference type="CDD" id="cd00751">
    <property type="entry name" value="thiolase"/>
    <property type="match status" value="1"/>
</dbReference>
<dbReference type="Proteomes" id="UP000027432">
    <property type="component" value="Unassembled WGS sequence"/>
</dbReference>
<dbReference type="PIRSF" id="PIRSF000429">
    <property type="entry name" value="Ac-CoA_Ac_transf"/>
    <property type="match status" value="1"/>
</dbReference>
<dbReference type="PROSITE" id="PS00737">
    <property type="entry name" value="THIOLASE_2"/>
    <property type="match status" value="1"/>
</dbReference>
<dbReference type="GO" id="GO:0042619">
    <property type="term" value="P:poly-hydroxybutyrate biosynthetic process"/>
    <property type="evidence" value="ECO:0007669"/>
    <property type="project" value="UniProtKB-KW"/>
</dbReference>
<dbReference type="NCBIfam" id="TIGR01930">
    <property type="entry name" value="AcCoA-C-Actrans"/>
    <property type="match status" value="1"/>
</dbReference>
<dbReference type="EC" id="2.3.1.174" evidence="4"/>
<dbReference type="FunFam" id="3.40.47.10:FF:000010">
    <property type="entry name" value="Acetyl-CoA acetyltransferase (Thiolase)"/>
    <property type="match status" value="1"/>
</dbReference>
<comment type="pathway">
    <text evidence="10">Metabolic intermediate biosynthesis; (R)-mevalonate biosynthesis; (R)-mevalonate from acetyl-CoA: step 1/3.</text>
</comment>
<comment type="catalytic activity">
    <reaction evidence="12">
        <text>succinyl-CoA + acetyl-CoA = 3-oxoadipyl-CoA + CoA</text>
        <dbReference type="Rhea" id="RHEA:19481"/>
        <dbReference type="ChEBI" id="CHEBI:57287"/>
        <dbReference type="ChEBI" id="CHEBI:57288"/>
        <dbReference type="ChEBI" id="CHEBI:57292"/>
        <dbReference type="ChEBI" id="CHEBI:57348"/>
        <dbReference type="EC" id="2.3.1.174"/>
    </reaction>
</comment>
<evidence type="ECO:0000313" key="17">
    <source>
        <dbReference type="EMBL" id="KEO56186.1"/>
    </source>
</evidence>
<proteinExistence type="inferred from homology"/>
<dbReference type="OrthoDB" id="9764638at2"/>
<feature type="active site" description="Proton acceptor" evidence="13">
    <location>
        <position position="387"/>
    </location>
</feature>
<evidence type="ECO:0000256" key="13">
    <source>
        <dbReference type="PIRSR" id="PIRSR000429-1"/>
    </source>
</evidence>
<dbReference type="PANTHER" id="PTHR18919:SF107">
    <property type="entry name" value="ACETYL-COA ACETYLTRANSFERASE, CYTOSOLIC"/>
    <property type="match status" value="1"/>
</dbReference>
<reference evidence="17 18" key="1">
    <citation type="submission" date="2013-07" db="EMBL/GenBank/DDBJ databases">
        <title>Thioclava pacifica DSM 10166 Genome Sequencing.</title>
        <authorList>
            <person name="Lai Q."/>
            <person name="Shao Z."/>
        </authorList>
    </citation>
    <scope>NUCLEOTIDE SEQUENCE [LARGE SCALE GENOMIC DNA]</scope>
    <source>
        <strain evidence="17 18">DSM 10166</strain>
    </source>
</reference>
<keyword evidence="9 14" id="KW-0012">Acyltransferase</keyword>
<name>A0A074JEY7_9RHOB</name>
<dbReference type="NCBIfam" id="NF006551">
    <property type="entry name" value="PRK09050.1"/>
    <property type="match status" value="1"/>
</dbReference>
<organism evidence="17 18">
    <name type="scientific">Thioclava pacifica DSM 10166</name>
    <dbReference type="NCBI Taxonomy" id="1353537"/>
    <lineage>
        <taxon>Bacteria</taxon>
        <taxon>Pseudomonadati</taxon>
        <taxon>Pseudomonadota</taxon>
        <taxon>Alphaproteobacteria</taxon>
        <taxon>Rhodobacterales</taxon>
        <taxon>Paracoccaceae</taxon>
        <taxon>Thioclava</taxon>
    </lineage>
</organism>
<dbReference type="InterPro" id="IPR020616">
    <property type="entry name" value="Thiolase_N"/>
</dbReference>
<evidence type="ECO:0000256" key="3">
    <source>
        <dbReference type="ARBA" id="ARBA00010982"/>
    </source>
</evidence>
<dbReference type="InterPro" id="IPR002155">
    <property type="entry name" value="Thiolase"/>
</dbReference>
<evidence type="ECO:0000256" key="10">
    <source>
        <dbReference type="ARBA" id="ARBA00037924"/>
    </source>
</evidence>
<keyword evidence="18" id="KW-1185">Reference proteome</keyword>
<evidence type="ECO:0000256" key="14">
    <source>
        <dbReference type="RuleBase" id="RU003557"/>
    </source>
</evidence>
<dbReference type="AlphaFoldDB" id="A0A074JEY7"/>
<dbReference type="PANTHER" id="PTHR18919">
    <property type="entry name" value="ACETYL-COA C-ACYLTRANSFERASE"/>
    <property type="match status" value="1"/>
</dbReference>
<dbReference type="eggNOG" id="COG0183">
    <property type="taxonomic scope" value="Bacteria"/>
</dbReference>
<dbReference type="NCBIfam" id="TIGR02430">
    <property type="entry name" value="pcaF"/>
    <property type="match status" value="1"/>
</dbReference>
<comment type="function">
    <text evidence="1">Catalyzes thiolytic cleavage of beta-ketoadipyl-CoA to succinyl-CoA and acetyl-CoA.</text>
</comment>
<feature type="domain" description="Thiolase C-terminal" evidence="16">
    <location>
        <begin position="277"/>
        <end position="399"/>
    </location>
</feature>
<dbReference type="STRING" id="1353537.TP2_01305"/>
<protein>
    <recommendedName>
        <fullName evidence="5">Beta-ketoadipyl-CoA thiolase</fullName>
        <ecNumber evidence="4">2.3.1.174</ecNumber>
    </recommendedName>
    <alternativeName>
        <fullName evidence="11">3-oxoadipyl-CoA thiolase</fullName>
    </alternativeName>
</protein>
<dbReference type="Pfam" id="PF00108">
    <property type="entry name" value="Thiolase_N"/>
    <property type="match status" value="1"/>
</dbReference>
<evidence type="ECO:0000256" key="4">
    <source>
        <dbReference type="ARBA" id="ARBA00012233"/>
    </source>
</evidence>
<dbReference type="Gene3D" id="3.40.47.10">
    <property type="match status" value="1"/>
</dbReference>
<accession>A0A074JEY7</accession>
<evidence type="ECO:0000256" key="1">
    <source>
        <dbReference type="ARBA" id="ARBA00003720"/>
    </source>
</evidence>
<gene>
    <name evidence="17" type="ORF">TP2_01305</name>
</gene>
<feature type="active site" description="Acyl-thioester intermediate" evidence="13">
    <location>
        <position position="90"/>
    </location>
</feature>
<dbReference type="InterPro" id="IPR020615">
    <property type="entry name" value="Thiolase_acyl_enz_int_AS"/>
</dbReference>
<dbReference type="InterPro" id="IPR020613">
    <property type="entry name" value="Thiolase_CS"/>
</dbReference>
<evidence type="ECO:0000256" key="2">
    <source>
        <dbReference type="ARBA" id="ARBA00005071"/>
    </source>
</evidence>
<evidence type="ECO:0000256" key="12">
    <source>
        <dbReference type="ARBA" id="ARBA00048527"/>
    </source>
</evidence>
<evidence type="ECO:0000256" key="8">
    <source>
        <dbReference type="ARBA" id="ARBA00022797"/>
    </source>
</evidence>
<evidence type="ECO:0000259" key="15">
    <source>
        <dbReference type="Pfam" id="PF00108"/>
    </source>
</evidence>
<dbReference type="GO" id="GO:0033812">
    <property type="term" value="F:3-oxoadipyl-CoA thiolase activity"/>
    <property type="evidence" value="ECO:0007669"/>
    <property type="project" value="UniProtKB-EC"/>
</dbReference>
<dbReference type="InterPro" id="IPR012793">
    <property type="entry name" value="PcaF"/>
</dbReference>
<comment type="caution">
    <text evidence="17">The sequence shown here is derived from an EMBL/GenBank/DDBJ whole genome shotgun (WGS) entry which is preliminary data.</text>
</comment>
<feature type="active site" description="Proton acceptor" evidence="13">
    <location>
        <position position="357"/>
    </location>
</feature>
<dbReference type="SUPFAM" id="SSF53901">
    <property type="entry name" value="Thiolase-like"/>
    <property type="match status" value="2"/>
</dbReference>
<dbReference type="InterPro" id="IPR020617">
    <property type="entry name" value="Thiolase_C"/>
</dbReference>
<comment type="similarity">
    <text evidence="3 14">Belongs to the thiolase-like superfamily. Thiolase family.</text>
</comment>
<evidence type="ECO:0000259" key="16">
    <source>
        <dbReference type="Pfam" id="PF02803"/>
    </source>
</evidence>
<dbReference type="InterPro" id="IPR016039">
    <property type="entry name" value="Thiolase-like"/>
</dbReference>
<keyword evidence="7" id="KW-0583">PHB biosynthesis</keyword>
<dbReference type="Pfam" id="PF02803">
    <property type="entry name" value="Thiolase_C"/>
    <property type="match status" value="1"/>
</dbReference>
<dbReference type="GO" id="GO:0019619">
    <property type="term" value="P:3,4-dihydroxybenzoate catabolic process"/>
    <property type="evidence" value="ECO:0007669"/>
    <property type="project" value="InterPro"/>
</dbReference>
<evidence type="ECO:0000256" key="11">
    <source>
        <dbReference type="ARBA" id="ARBA00041222"/>
    </source>
</evidence>
<dbReference type="PROSITE" id="PS00098">
    <property type="entry name" value="THIOLASE_1"/>
    <property type="match status" value="1"/>
</dbReference>